<protein>
    <submittedName>
        <fullName evidence="1">Uncharacterized protein</fullName>
    </submittedName>
</protein>
<sequence length="65" mass="7579">MVGKYPLLKEPDKTMFVFEKSGKYYGHIIKNKTDKKPAKFVFETQTFDSLDELKAEYPELKDSAN</sequence>
<reference evidence="1 2" key="1">
    <citation type="submission" date="2019-02" db="EMBL/GenBank/DDBJ databases">
        <title>Paenibacillus sp. nov., isolated from surface-sterilized tissue of Thalictrum simplex L.</title>
        <authorList>
            <person name="Tuo L."/>
        </authorList>
    </citation>
    <scope>NUCLEOTIDE SEQUENCE [LARGE SCALE GENOMIC DNA]</scope>
    <source>
        <strain evidence="1 2">N2SHLJ1</strain>
    </source>
</reference>
<name>A0A4Q9DKA1_9BACL</name>
<proteinExistence type="predicted"/>
<evidence type="ECO:0000313" key="1">
    <source>
        <dbReference type="EMBL" id="TBL72459.1"/>
    </source>
</evidence>
<accession>A0A4Q9DKA1</accession>
<comment type="caution">
    <text evidence="1">The sequence shown here is derived from an EMBL/GenBank/DDBJ whole genome shotgun (WGS) entry which is preliminary data.</text>
</comment>
<gene>
    <name evidence="1" type="ORF">EYB31_29210</name>
</gene>
<evidence type="ECO:0000313" key="2">
    <source>
        <dbReference type="Proteomes" id="UP000293142"/>
    </source>
</evidence>
<organism evidence="1 2">
    <name type="scientific">Paenibacillus thalictri</name>
    <dbReference type="NCBI Taxonomy" id="2527873"/>
    <lineage>
        <taxon>Bacteria</taxon>
        <taxon>Bacillati</taxon>
        <taxon>Bacillota</taxon>
        <taxon>Bacilli</taxon>
        <taxon>Bacillales</taxon>
        <taxon>Paenibacillaceae</taxon>
        <taxon>Paenibacillus</taxon>
    </lineage>
</organism>
<dbReference type="AlphaFoldDB" id="A0A4Q9DKA1"/>
<dbReference type="Proteomes" id="UP000293142">
    <property type="component" value="Unassembled WGS sequence"/>
</dbReference>
<dbReference type="RefSeq" id="WP_131017028.1">
    <property type="nucleotide sequence ID" value="NZ_SIRE01000024.1"/>
</dbReference>
<dbReference type="OrthoDB" id="2628949at2"/>
<keyword evidence="2" id="KW-1185">Reference proteome</keyword>
<dbReference type="EMBL" id="SIRE01000024">
    <property type="protein sequence ID" value="TBL72459.1"/>
    <property type="molecule type" value="Genomic_DNA"/>
</dbReference>